<dbReference type="GO" id="GO:0000155">
    <property type="term" value="F:phosphorelay sensor kinase activity"/>
    <property type="evidence" value="ECO:0007669"/>
    <property type="project" value="InterPro"/>
</dbReference>
<feature type="region of interest" description="Disordered" evidence="9">
    <location>
        <begin position="352"/>
        <end position="395"/>
    </location>
</feature>
<dbReference type="InterPro" id="IPR050482">
    <property type="entry name" value="Sensor_HK_TwoCompSys"/>
</dbReference>
<evidence type="ECO:0000259" key="12">
    <source>
        <dbReference type="Pfam" id="PF23539"/>
    </source>
</evidence>
<dbReference type="Gene3D" id="3.30.565.10">
    <property type="entry name" value="Histidine kinase-like ATPase, C-terminal domain"/>
    <property type="match status" value="1"/>
</dbReference>
<keyword evidence="6 13" id="KW-0418">Kinase</keyword>
<dbReference type="PATRIC" id="fig|943816.4.peg.436"/>
<dbReference type="Proteomes" id="UP000175829">
    <property type="component" value="Unassembled WGS sequence"/>
</dbReference>
<dbReference type="RefSeq" id="WP_069990991.1">
    <property type="nucleotide sequence ID" value="NZ_LJGV01000022.1"/>
</dbReference>
<keyword evidence="10" id="KW-0472">Membrane</keyword>
<dbReference type="Pfam" id="PF07730">
    <property type="entry name" value="HisKA_3"/>
    <property type="match status" value="1"/>
</dbReference>
<gene>
    <name evidence="13" type="ORF">AN217_05435</name>
</gene>
<keyword evidence="4" id="KW-0808">Transferase</keyword>
<feature type="transmembrane region" description="Helical" evidence="10">
    <location>
        <begin position="73"/>
        <end position="99"/>
    </location>
</feature>
<keyword evidence="3" id="KW-0597">Phosphoprotein</keyword>
<dbReference type="EMBL" id="LJGV01000022">
    <property type="protein sequence ID" value="OEU97403.1"/>
    <property type="molecule type" value="Genomic_DNA"/>
</dbReference>
<keyword evidence="10" id="KW-1133">Transmembrane helix</keyword>
<evidence type="ECO:0000313" key="13">
    <source>
        <dbReference type="EMBL" id="OEU97403.1"/>
    </source>
</evidence>
<dbReference type="InterPro" id="IPR011712">
    <property type="entry name" value="Sig_transdc_His_kin_sub3_dim/P"/>
</dbReference>
<dbReference type="PANTHER" id="PTHR24421:SF10">
    <property type="entry name" value="NITRATE_NITRITE SENSOR PROTEIN NARQ"/>
    <property type="match status" value="1"/>
</dbReference>
<dbReference type="PANTHER" id="PTHR24421">
    <property type="entry name" value="NITRATE/NITRITE SENSOR PROTEIN NARX-RELATED"/>
    <property type="match status" value="1"/>
</dbReference>
<reference evidence="13 14" key="1">
    <citation type="journal article" date="2016" name="Front. Microbiol.">
        <title>Comparative Genomics Analysis of Streptomyces Species Reveals Their Adaptation to the Marine Environment and Their Diversity at the Genomic Level.</title>
        <authorList>
            <person name="Tian X."/>
            <person name="Zhang Z."/>
            <person name="Yang T."/>
            <person name="Chen M."/>
            <person name="Li J."/>
            <person name="Chen F."/>
            <person name="Yang J."/>
            <person name="Li W."/>
            <person name="Zhang B."/>
            <person name="Zhang Z."/>
            <person name="Wu J."/>
            <person name="Zhang C."/>
            <person name="Long L."/>
            <person name="Xiao J."/>
        </authorList>
    </citation>
    <scope>NUCLEOTIDE SEQUENCE [LARGE SCALE GENOMIC DNA]</scope>
    <source>
        <strain evidence="13 14">SCSIO M10379</strain>
    </source>
</reference>
<proteinExistence type="predicted"/>
<evidence type="ECO:0000313" key="14">
    <source>
        <dbReference type="Proteomes" id="UP000175829"/>
    </source>
</evidence>
<feature type="domain" description="DUF7134" evidence="12">
    <location>
        <begin position="15"/>
        <end position="130"/>
    </location>
</feature>
<dbReference type="GO" id="GO:0005524">
    <property type="term" value="F:ATP binding"/>
    <property type="evidence" value="ECO:0007669"/>
    <property type="project" value="UniProtKB-KW"/>
</dbReference>
<feature type="transmembrane region" description="Helical" evidence="10">
    <location>
        <begin position="143"/>
        <end position="168"/>
    </location>
</feature>
<evidence type="ECO:0000256" key="10">
    <source>
        <dbReference type="SAM" id="Phobius"/>
    </source>
</evidence>
<dbReference type="InterPro" id="IPR055558">
    <property type="entry name" value="DUF7134"/>
</dbReference>
<evidence type="ECO:0000256" key="7">
    <source>
        <dbReference type="ARBA" id="ARBA00022840"/>
    </source>
</evidence>
<name>A0A1E7K0E5_9ACTN</name>
<organism evidence="13 14">
    <name type="scientific">Streptomyces qinglanensis</name>
    <dbReference type="NCBI Taxonomy" id="943816"/>
    <lineage>
        <taxon>Bacteria</taxon>
        <taxon>Bacillati</taxon>
        <taxon>Actinomycetota</taxon>
        <taxon>Actinomycetes</taxon>
        <taxon>Kitasatosporales</taxon>
        <taxon>Streptomycetaceae</taxon>
        <taxon>Streptomyces</taxon>
    </lineage>
</organism>
<dbReference type="Gene3D" id="1.20.5.1930">
    <property type="match status" value="1"/>
</dbReference>
<comment type="caution">
    <text evidence="13">The sequence shown here is derived from an EMBL/GenBank/DDBJ whole genome shotgun (WGS) entry which is preliminary data.</text>
</comment>
<sequence length="520" mass="52629">MTETGENRTRGGPWWWEKPRSAVLDIALAAASAAECALQGQGFARETGIPGALAVLLGAVAGATLVLRRRWPIAVVLVAIAVIPAEMGTFLGVVGLYTLAATDVPRRITGLLAGMAAAGMLVMTAYRLDQSIGQDPDFNPQGWFVPLVSILMSVGVTAPPVLLGLYVGARRRLVESLRERADGLERELSLLADRAEERAEWARNEERTRIAREMHDVVAHRVSLMVVHAAALQAVALKDPDKAAKNAALVGDMGRQALDELRTMLGVLRSGESERPERSGRSEPAGAAGPAPSGAAAVSGAAPGPAAAQDAPAAPGHGPAPPAGASGAAAAEAPSRLAEFVSAVAGQAAGQPAAGSAERGADAGTATTRGAGQAAGAPRPESGVPHSGPPSLAHLDSLVGQSRAAGMAVELSVEGSPDGACPPPVQQTAYRVVQEALTNVHKHAAGAATRVRVAHRVAEVALQVENDPAADGAADAGLPSGGNGLVGMRERVTALGGGFVSGPTDAGGFRVSAIIPYAVS</sequence>
<evidence type="ECO:0000256" key="3">
    <source>
        <dbReference type="ARBA" id="ARBA00022553"/>
    </source>
</evidence>
<feature type="region of interest" description="Disordered" evidence="9">
    <location>
        <begin position="268"/>
        <end position="331"/>
    </location>
</feature>
<comment type="catalytic activity">
    <reaction evidence="1">
        <text>ATP + protein L-histidine = ADP + protein N-phospho-L-histidine.</text>
        <dbReference type="EC" id="2.7.13.3"/>
    </reaction>
</comment>
<accession>A0A1E7K0E5</accession>
<evidence type="ECO:0000256" key="4">
    <source>
        <dbReference type="ARBA" id="ARBA00022679"/>
    </source>
</evidence>
<evidence type="ECO:0000259" key="11">
    <source>
        <dbReference type="Pfam" id="PF07730"/>
    </source>
</evidence>
<dbReference type="CDD" id="cd16917">
    <property type="entry name" value="HATPase_UhpB-NarQ-NarX-like"/>
    <property type="match status" value="1"/>
</dbReference>
<feature type="compositionally biased region" description="Basic and acidic residues" evidence="9">
    <location>
        <begin position="271"/>
        <end position="281"/>
    </location>
</feature>
<keyword evidence="5" id="KW-0547">Nucleotide-binding</keyword>
<dbReference type="GO" id="GO:0046983">
    <property type="term" value="F:protein dimerization activity"/>
    <property type="evidence" value="ECO:0007669"/>
    <property type="project" value="InterPro"/>
</dbReference>
<dbReference type="GO" id="GO:0016020">
    <property type="term" value="C:membrane"/>
    <property type="evidence" value="ECO:0007669"/>
    <property type="project" value="InterPro"/>
</dbReference>
<feature type="compositionally biased region" description="Low complexity" evidence="9">
    <location>
        <begin position="282"/>
        <end position="331"/>
    </location>
</feature>
<evidence type="ECO:0000256" key="8">
    <source>
        <dbReference type="ARBA" id="ARBA00023012"/>
    </source>
</evidence>
<feature type="compositionally biased region" description="Low complexity" evidence="9">
    <location>
        <begin position="352"/>
        <end position="379"/>
    </location>
</feature>
<feature type="transmembrane region" description="Helical" evidence="10">
    <location>
        <begin position="111"/>
        <end position="128"/>
    </location>
</feature>
<evidence type="ECO:0000256" key="6">
    <source>
        <dbReference type="ARBA" id="ARBA00022777"/>
    </source>
</evidence>
<keyword evidence="7" id="KW-0067">ATP-binding</keyword>
<evidence type="ECO:0000256" key="1">
    <source>
        <dbReference type="ARBA" id="ARBA00000085"/>
    </source>
</evidence>
<evidence type="ECO:0000256" key="9">
    <source>
        <dbReference type="SAM" id="MobiDB-lite"/>
    </source>
</evidence>
<evidence type="ECO:0000256" key="5">
    <source>
        <dbReference type="ARBA" id="ARBA00022741"/>
    </source>
</evidence>
<dbReference type="SUPFAM" id="SSF55874">
    <property type="entry name" value="ATPase domain of HSP90 chaperone/DNA topoisomerase II/histidine kinase"/>
    <property type="match status" value="1"/>
</dbReference>
<dbReference type="AlphaFoldDB" id="A0A1E7K0E5"/>
<feature type="domain" description="Signal transduction histidine kinase subgroup 3 dimerisation and phosphoacceptor" evidence="11">
    <location>
        <begin position="206"/>
        <end position="271"/>
    </location>
</feature>
<keyword evidence="10" id="KW-0812">Transmembrane</keyword>
<dbReference type="Pfam" id="PF23539">
    <property type="entry name" value="DUF7134"/>
    <property type="match status" value="1"/>
</dbReference>
<protein>
    <recommendedName>
        <fullName evidence="2">histidine kinase</fullName>
        <ecNumber evidence="2">2.7.13.3</ecNumber>
    </recommendedName>
</protein>
<evidence type="ECO:0000256" key="2">
    <source>
        <dbReference type="ARBA" id="ARBA00012438"/>
    </source>
</evidence>
<dbReference type="EC" id="2.7.13.3" evidence="2"/>
<feature type="transmembrane region" description="Helical" evidence="10">
    <location>
        <begin position="48"/>
        <end position="67"/>
    </location>
</feature>
<dbReference type="InterPro" id="IPR036890">
    <property type="entry name" value="HATPase_C_sf"/>
</dbReference>
<keyword evidence="8" id="KW-0902">Two-component regulatory system</keyword>